<proteinExistence type="predicted"/>
<dbReference type="InterPro" id="IPR009061">
    <property type="entry name" value="DNA-bd_dom_put_sf"/>
</dbReference>
<name>A0A3S4JGM2_SALET</name>
<dbReference type="GO" id="GO:0051537">
    <property type="term" value="F:2 iron, 2 sulfur cluster binding"/>
    <property type="evidence" value="ECO:0007669"/>
    <property type="project" value="InterPro"/>
</dbReference>
<protein>
    <submittedName>
        <fullName evidence="2">SoxR protein</fullName>
    </submittedName>
</protein>
<evidence type="ECO:0000259" key="1">
    <source>
        <dbReference type="Pfam" id="PF09278"/>
    </source>
</evidence>
<reference evidence="2 3" key="1">
    <citation type="submission" date="2018-12" db="EMBL/GenBank/DDBJ databases">
        <authorList>
            <consortium name="Pathogen Informatics"/>
        </authorList>
    </citation>
    <scope>NUCLEOTIDE SEQUENCE [LARGE SCALE GENOMIC DNA]</scope>
    <source>
        <strain evidence="2 3">NCTC8271</strain>
    </source>
</reference>
<feature type="domain" description="Transcription regulator MerR DNA binding" evidence="1">
    <location>
        <begin position="9"/>
        <end position="64"/>
    </location>
</feature>
<dbReference type="GO" id="GO:0006979">
    <property type="term" value="P:response to oxidative stress"/>
    <property type="evidence" value="ECO:0007669"/>
    <property type="project" value="InterPro"/>
</dbReference>
<organism evidence="2 3">
    <name type="scientific">Salmonella enterica I</name>
    <dbReference type="NCBI Taxonomy" id="59201"/>
    <lineage>
        <taxon>Bacteria</taxon>
        <taxon>Pseudomonadati</taxon>
        <taxon>Pseudomonadota</taxon>
        <taxon>Gammaproteobacteria</taxon>
        <taxon>Enterobacterales</taxon>
        <taxon>Enterobacteriaceae</taxon>
        <taxon>Salmonella</taxon>
    </lineage>
</organism>
<dbReference type="EMBL" id="LR134148">
    <property type="protein sequence ID" value="VEA43503.1"/>
    <property type="molecule type" value="Genomic_DNA"/>
</dbReference>
<dbReference type="InterPro" id="IPR015358">
    <property type="entry name" value="Tscrpt_reg_MerR_DNA-bd"/>
</dbReference>
<evidence type="ECO:0000313" key="3">
    <source>
        <dbReference type="Proteomes" id="UP000273655"/>
    </source>
</evidence>
<dbReference type="AlphaFoldDB" id="A0A3S4JGM2"/>
<dbReference type="NCBIfam" id="TIGR01950">
    <property type="entry name" value="SoxR"/>
    <property type="match status" value="1"/>
</dbReference>
<dbReference type="GO" id="GO:0003677">
    <property type="term" value="F:DNA binding"/>
    <property type="evidence" value="ECO:0007669"/>
    <property type="project" value="InterPro"/>
</dbReference>
<gene>
    <name evidence="2" type="primary">soxR</name>
    <name evidence="2" type="ORF">NCTC8271_05383</name>
</gene>
<dbReference type="SUPFAM" id="SSF46955">
    <property type="entry name" value="Putative DNA-binding domain"/>
    <property type="match status" value="1"/>
</dbReference>
<dbReference type="GO" id="GO:0006355">
    <property type="term" value="P:regulation of DNA-templated transcription"/>
    <property type="evidence" value="ECO:0007669"/>
    <property type="project" value="InterPro"/>
</dbReference>
<dbReference type="Proteomes" id="UP000273655">
    <property type="component" value="Chromosome 1"/>
</dbReference>
<dbReference type="Gene3D" id="1.10.1660.10">
    <property type="match status" value="1"/>
</dbReference>
<dbReference type="Pfam" id="PF09278">
    <property type="entry name" value="MerR-DNA-bind"/>
    <property type="match status" value="1"/>
</dbReference>
<dbReference type="InterPro" id="IPR010211">
    <property type="entry name" value="Redox-sen_tscrpt-act_SoxR"/>
</dbReference>
<evidence type="ECO:0000313" key="2">
    <source>
        <dbReference type="EMBL" id="VEA43503.1"/>
    </source>
</evidence>
<sequence>MSRLSRSPQRIGIPLATIGDAFGILPEGHTLSAKEWKQLSSQWREELDRRIHTLVALRDELDGCIGCGCLSRSDCPLRNPGDRLGEHGTGARLLEDD</sequence>
<accession>A0A3S4JGM2</accession>